<evidence type="ECO:0000256" key="3">
    <source>
        <dbReference type="ARBA" id="ARBA00022723"/>
    </source>
</evidence>
<evidence type="ECO:0000256" key="1">
    <source>
        <dbReference type="ARBA" id="ARBA00001971"/>
    </source>
</evidence>
<dbReference type="GO" id="GO:0016705">
    <property type="term" value="F:oxidoreductase activity, acting on paired donors, with incorporation or reduction of molecular oxygen"/>
    <property type="evidence" value="ECO:0007669"/>
    <property type="project" value="InterPro"/>
</dbReference>
<protein>
    <submittedName>
        <fullName evidence="6">Ent-kaurene oxidase-like protein</fullName>
    </submittedName>
</protein>
<dbReference type="Gene3D" id="1.10.630.10">
    <property type="entry name" value="Cytochrome P450"/>
    <property type="match status" value="1"/>
</dbReference>
<dbReference type="GO" id="GO:0020037">
    <property type="term" value="F:heme binding"/>
    <property type="evidence" value="ECO:0007669"/>
    <property type="project" value="InterPro"/>
</dbReference>
<reference evidence="7" key="1">
    <citation type="journal article" date="2014" name="Genome Announc.">
        <title>Genome sequence and annotation of Acremonium chrysogenum, producer of the beta-lactam antibiotic cephalosporin C.</title>
        <authorList>
            <person name="Terfehr D."/>
            <person name="Dahlmann T.A."/>
            <person name="Specht T."/>
            <person name="Zadra I."/>
            <person name="Kuernsteiner H."/>
            <person name="Kueck U."/>
        </authorList>
    </citation>
    <scope>NUCLEOTIDE SEQUENCE [LARGE SCALE GENOMIC DNA]</scope>
    <source>
        <strain evidence="7">ATCC 11550 / CBS 779.69 / DSM 880 / IAM 14645 / JCM 23072 / IMI 49137</strain>
    </source>
</reference>
<sequence length="437" mass="49328">MYKISRLDGDVVVLSRKYVDELQNLPSERLSSIKGLIKNFGGPYSGIGLLAESDIGTRAIQTEITPNLTKLSDDMRDELEYSLQNDLPDCEEWTSVPTQPLLLKMVGRMTNRVFIGLPLCRDQKWLDIVSGHARNVTMRQMAMRAIPPAIRPLLDLVLPSAWKINASIRSGKKILTPEIERRRHLAETDPDYVKPNDLLQAMMDMSTPGGKDSQPENLAHRQLIITLVAGHSTAAAGSHALFDLVARTGYADELRGEIIQVLQEDGGCWGKQSLKKLRKMDSFLRDATKVGFHRIVEDRAGITLHDGVHLPQGTHLCVAPDSISRDPDVVPNPHIFDELRYYEQRRQNPRESNKHQHATADKNHLHFGYGTWSCPGRFLASDELKIILSALLLRYEFRYPEGSSRPKNRSIEEFPYLDTKTPLLMRRRGDSGEIVAL</sequence>
<proteinExistence type="inferred from homology"/>
<organism evidence="6 7">
    <name type="scientific">Hapsidospora chrysogenum (strain ATCC 11550 / CBS 779.69 / DSM 880 / IAM 14645 / JCM 23072 / IMI 49137)</name>
    <name type="common">Acremonium chrysogenum</name>
    <dbReference type="NCBI Taxonomy" id="857340"/>
    <lineage>
        <taxon>Eukaryota</taxon>
        <taxon>Fungi</taxon>
        <taxon>Dikarya</taxon>
        <taxon>Ascomycota</taxon>
        <taxon>Pezizomycotina</taxon>
        <taxon>Sordariomycetes</taxon>
        <taxon>Hypocreomycetidae</taxon>
        <taxon>Hypocreales</taxon>
        <taxon>Bionectriaceae</taxon>
        <taxon>Hapsidospora</taxon>
    </lineage>
</organism>
<evidence type="ECO:0000256" key="5">
    <source>
        <dbReference type="ARBA" id="ARBA00023004"/>
    </source>
</evidence>
<evidence type="ECO:0000256" key="2">
    <source>
        <dbReference type="ARBA" id="ARBA00010617"/>
    </source>
</evidence>
<keyword evidence="7" id="KW-1185">Reference proteome</keyword>
<gene>
    <name evidence="6" type="ORF">ACRE_051580</name>
</gene>
<dbReference type="CDD" id="cd11041">
    <property type="entry name" value="CYP503A1-like"/>
    <property type="match status" value="1"/>
</dbReference>
<keyword evidence="5" id="KW-0408">Iron</keyword>
<dbReference type="OrthoDB" id="1844152at2759"/>
<dbReference type="InterPro" id="IPR001128">
    <property type="entry name" value="Cyt_P450"/>
</dbReference>
<dbReference type="EMBL" id="JPKY01000055">
    <property type="protein sequence ID" value="KFH44048.1"/>
    <property type="molecule type" value="Genomic_DNA"/>
</dbReference>
<dbReference type="PANTHER" id="PTHR46206">
    <property type="entry name" value="CYTOCHROME P450"/>
    <property type="match status" value="1"/>
</dbReference>
<dbReference type="Pfam" id="PF00067">
    <property type="entry name" value="p450"/>
    <property type="match status" value="1"/>
</dbReference>
<name>A0A086T3W6_HAPC1</name>
<dbReference type="GO" id="GO:0005506">
    <property type="term" value="F:iron ion binding"/>
    <property type="evidence" value="ECO:0007669"/>
    <property type="project" value="InterPro"/>
</dbReference>
<dbReference type="HOGENOM" id="CLU_022195_0_1_1"/>
<accession>A0A086T3W6</accession>
<dbReference type="Proteomes" id="UP000029964">
    <property type="component" value="Unassembled WGS sequence"/>
</dbReference>
<comment type="cofactor">
    <cofactor evidence="1">
        <name>heme</name>
        <dbReference type="ChEBI" id="CHEBI:30413"/>
    </cofactor>
</comment>
<dbReference type="InterPro" id="IPR036396">
    <property type="entry name" value="Cyt_P450_sf"/>
</dbReference>
<dbReference type="STRING" id="857340.A0A086T3W6"/>
<comment type="similarity">
    <text evidence="2">Belongs to the cytochrome P450 family.</text>
</comment>
<evidence type="ECO:0000313" key="6">
    <source>
        <dbReference type="EMBL" id="KFH44048.1"/>
    </source>
</evidence>
<dbReference type="SUPFAM" id="SSF48264">
    <property type="entry name" value="Cytochrome P450"/>
    <property type="match status" value="1"/>
</dbReference>
<dbReference type="AlphaFoldDB" id="A0A086T3W6"/>
<evidence type="ECO:0000313" key="7">
    <source>
        <dbReference type="Proteomes" id="UP000029964"/>
    </source>
</evidence>
<evidence type="ECO:0000256" key="4">
    <source>
        <dbReference type="ARBA" id="ARBA00023002"/>
    </source>
</evidence>
<keyword evidence="3" id="KW-0479">Metal-binding</keyword>
<dbReference type="GO" id="GO:0004497">
    <property type="term" value="F:monooxygenase activity"/>
    <property type="evidence" value="ECO:0007669"/>
    <property type="project" value="InterPro"/>
</dbReference>
<comment type="caution">
    <text evidence="6">The sequence shown here is derived from an EMBL/GenBank/DDBJ whole genome shotgun (WGS) entry which is preliminary data.</text>
</comment>
<keyword evidence="4" id="KW-0560">Oxidoreductase</keyword>